<dbReference type="Proteomes" id="UP001500339">
    <property type="component" value="Unassembled WGS sequence"/>
</dbReference>
<protein>
    <submittedName>
        <fullName evidence="1">Uncharacterized protein</fullName>
    </submittedName>
</protein>
<name>A0ABP3U545_9CLOT</name>
<evidence type="ECO:0000313" key="2">
    <source>
        <dbReference type="Proteomes" id="UP001500339"/>
    </source>
</evidence>
<dbReference type="RefSeq" id="WP_343767899.1">
    <property type="nucleotide sequence ID" value="NZ_BAAACF010000001.1"/>
</dbReference>
<sequence>MVAFKKMWNDVEEIISKNTIKDFYITEKCSEGFVVKDNADCFFVGKQDFVDFWCNMLYFKEISLDELNKRKEPNLKYVCAVIKHLPYIKVNSGVMKVLE</sequence>
<gene>
    <name evidence="1" type="ORF">GCM10008905_12590</name>
</gene>
<evidence type="ECO:0000313" key="1">
    <source>
        <dbReference type="EMBL" id="GAA0721786.1"/>
    </source>
</evidence>
<organism evidence="1 2">
    <name type="scientific">Clostridium malenominatum</name>
    <dbReference type="NCBI Taxonomy" id="1539"/>
    <lineage>
        <taxon>Bacteria</taxon>
        <taxon>Bacillati</taxon>
        <taxon>Bacillota</taxon>
        <taxon>Clostridia</taxon>
        <taxon>Eubacteriales</taxon>
        <taxon>Clostridiaceae</taxon>
        <taxon>Clostridium</taxon>
    </lineage>
</organism>
<comment type="caution">
    <text evidence="1">The sequence shown here is derived from an EMBL/GenBank/DDBJ whole genome shotgun (WGS) entry which is preliminary data.</text>
</comment>
<dbReference type="EMBL" id="BAAACF010000001">
    <property type="protein sequence ID" value="GAA0721786.1"/>
    <property type="molecule type" value="Genomic_DNA"/>
</dbReference>
<proteinExistence type="predicted"/>
<keyword evidence="2" id="KW-1185">Reference proteome</keyword>
<reference evidence="2" key="1">
    <citation type="journal article" date="2019" name="Int. J. Syst. Evol. Microbiol.">
        <title>The Global Catalogue of Microorganisms (GCM) 10K type strain sequencing project: providing services to taxonomists for standard genome sequencing and annotation.</title>
        <authorList>
            <consortium name="The Broad Institute Genomics Platform"/>
            <consortium name="The Broad Institute Genome Sequencing Center for Infectious Disease"/>
            <person name="Wu L."/>
            <person name="Ma J."/>
        </authorList>
    </citation>
    <scope>NUCLEOTIDE SEQUENCE [LARGE SCALE GENOMIC DNA]</scope>
    <source>
        <strain evidence="2">JCM 1405</strain>
    </source>
</reference>
<accession>A0ABP3U545</accession>